<evidence type="ECO:0000256" key="1">
    <source>
        <dbReference type="SAM" id="Phobius"/>
    </source>
</evidence>
<keyword evidence="1" id="KW-0812">Transmembrane</keyword>
<feature type="transmembrane region" description="Helical" evidence="1">
    <location>
        <begin position="6"/>
        <end position="26"/>
    </location>
</feature>
<protein>
    <recommendedName>
        <fullName evidence="4">DUF3592 domain-containing protein</fullName>
    </recommendedName>
</protein>
<organism evidence="2 3">
    <name type="scientific">Kitasatospora arboriphila</name>
    <dbReference type="NCBI Taxonomy" id="258052"/>
    <lineage>
        <taxon>Bacteria</taxon>
        <taxon>Bacillati</taxon>
        <taxon>Actinomycetota</taxon>
        <taxon>Actinomycetes</taxon>
        <taxon>Kitasatosporales</taxon>
        <taxon>Streptomycetaceae</taxon>
        <taxon>Kitasatospora</taxon>
    </lineage>
</organism>
<name>A0ABN1U437_9ACTN</name>
<reference evidence="2 3" key="1">
    <citation type="journal article" date="2019" name="Int. J. Syst. Evol. Microbiol.">
        <title>The Global Catalogue of Microorganisms (GCM) 10K type strain sequencing project: providing services to taxonomists for standard genome sequencing and annotation.</title>
        <authorList>
            <consortium name="The Broad Institute Genomics Platform"/>
            <consortium name="The Broad Institute Genome Sequencing Center for Infectious Disease"/>
            <person name="Wu L."/>
            <person name="Ma J."/>
        </authorList>
    </citation>
    <scope>NUCLEOTIDE SEQUENCE [LARGE SCALE GENOMIC DNA]</scope>
    <source>
        <strain evidence="2 3">JCM 13002</strain>
    </source>
</reference>
<keyword evidence="1" id="KW-1133">Transmembrane helix</keyword>
<gene>
    <name evidence="2" type="ORF">GCM10009663_66270</name>
</gene>
<accession>A0ABN1U437</accession>
<comment type="caution">
    <text evidence="2">The sequence shown here is derived from an EMBL/GenBank/DDBJ whole genome shotgun (WGS) entry which is preliminary data.</text>
</comment>
<evidence type="ECO:0008006" key="4">
    <source>
        <dbReference type="Google" id="ProtNLM"/>
    </source>
</evidence>
<keyword evidence="1" id="KW-0472">Membrane</keyword>
<dbReference type="Proteomes" id="UP001499987">
    <property type="component" value="Unassembled WGS sequence"/>
</dbReference>
<feature type="transmembrane region" description="Helical" evidence="1">
    <location>
        <begin position="133"/>
        <end position="155"/>
    </location>
</feature>
<proteinExistence type="predicted"/>
<evidence type="ECO:0000313" key="2">
    <source>
        <dbReference type="EMBL" id="GAA1116820.1"/>
    </source>
</evidence>
<dbReference type="EMBL" id="BAAALD010000101">
    <property type="protein sequence ID" value="GAA1116820.1"/>
    <property type="molecule type" value="Genomic_DNA"/>
</dbReference>
<evidence type="ECO:0000313" key="3">
    <source>
        <dbReference type="Proteomes" id="UP001499987"/>
    </source>
</evidence>
<sequence>MTVLRIVLTVLGLLPFCLGLLVLLNLPASCARIRRLASLEENGTEAAARVVELRYISWDERRMNATVTVDFPDGETLRRTLWVPLRPDLAVGGPCPVVRHPRAGGGFEPGTKADLARLRHRERTVEIPETRRLGLSFVLIGAVPIAVAIVLPALVRLL</sequence>
<dbReference type="RefSeq" id="WP_344627406.1">
    <property type="nucleotide sequence ID" value="NZ_BAAALD010000101.1"/>
</dbReference>
<keyword evidence="3" id="KW-1185">Reference proteome</keyword>